<dbReference type="Proteomes" id="UP000295294">
    <property type="component" value="Chromosome 2"/>
</dbReference>
<dbReference type="EMBL" id="CP038635">
    <property type="protein sequence ID" value="QBY53175.1"/>
    <property type="molecule type" value="Genomic_DNA"/>
</dbReference>
<keyword evidence="1" id="KW-1133">Transmembrane helix</keyword>
<protein>
    <submittedName>
        <fullName evidence="2">Uncharacterized protein</fullName>
    </submittedName>
</protein>
<dbReference type="OrthoDB" id="8970831at2"/>
<feature type="transmembrane region" description="Helical" evidence="1">
    <location>
        <begin position="33"/>
        <end position="52"/>
    </location>
</feature>
<organism evidence="2 3">
    <name type="scientific">Cupriavidus oxalaticus</name>
    <dbReference type="NCBI Taxonomy" id="96344"/>
    <lineage>
        <taxon>Bacteria</taxon>
        <taxon>Pseudomonadati</taxon>
        <taxon>Pseudomonadota</taxon>
        <taxon>Betaproteobacteria</taxon>
        <taxon>Burkholderiales</taxon>
        <taxon>Burkholderiaceae</taxon>
        <taxon>Cupriavidus</taxon>
    </lineage>
</organism>
<dbReference type="KEGG" id="cox:E0W60_18945"/>
<evidence type="ECO:0000313" key="2">
    <source>
        <dbReference type="EMBL" id="QBY53175.1"/>
    </source>
</evidence>
<keyword evidence="1" id="KW-0812">Transmembrane</keyword>
<evidence type="ECO:0000313" key="3">
    <source>
        <dbReference type="Proteomes" id="UP000295294"/>
    </source>
</evidence>
<gene>
    <name evidence="2" type="ORF">E0W60_18945</name>
</gene>
<dbReference type="AlphaFoldDB" id="A0A4P7LCB4"/>
<name>A0A4P7LCB4_9BURK</name>
<proteinExistence type="predicted"/>
<keyword evidence="1" id="KW-0472">Membrane</keyword>
<reference evidence="2 3" key="1">
    <citation type="submission" date="2019-03" db="EMBL/GenBank/DDBJ databases">
        <title>Efficiently degradation of phenoxyalkanoic acid herbicides by Cupriavidus oxalaticus strain X32.</title>
        <authorList>
            <person name="Sheng X."/>
        </authorList>
    </citation>
    <scope>NUCLEOTIDE SEQUENCE [LARGE SCALE GENOMIC DNA]</scope>
    <source>
        <strain evidence="2 3">X32</strain>
    </source>
</reference>
<evidence type="ECO:0000256" key="1">
    <source>
        <dbReference type="SAM" id="Phobius"/>
    </source>
</evidence>
<accession>A0A4P7LCB4</accession>
<sequence>MRVSVMFAIACWLIFSVLVGFFANGLGRSGAAWTTFSMIFSPSLGLLLVAILDEKPVQSRFARGLALMRLLAVRPQ</sequence>